<protein>
    <recommendedName>
        <fullName evidence="4">DUF3976 domain-containing protein</fullName>
    </recommendedName>
</protein>
<dbReference type="EMBL" id="JBHTON010000019">
    <property type="protein sequence ID" value="MFD1485050.1"/>
    <property type="molecule type" value="Genomic_DNA"/>
</dbReference>
<organism evidence="2 3">
    <name type="scientific">Lacticaseibacillus baoqingensis</name>
    <dbReference type="NCBI Taxonomy" id="2486013"/>
    <lineage>
        <taxon>Bacteria</taxon>
        <taxon>Bacillati</taxon>
        <taxon>Bacillota</taxon>
        <taxon>Bacilli</taxon>
        <taxon>Lactobacillales</taxon>
        <taxon>Lactobacillaceae</taxon>
        <taxon>Lacticaseibacillus</taxon>
    </lineage>
</organism>
<accession>A0ABW4E8X1</accession>
<keyword evidence="1" id="KW-1133">Transmembrane helix</keyword>
<keyword evidence="1" id="KW-0812">Transmembrane</keyword>
<keyword evidence="1" id="KW-0472">Membrane</keyword>
<evidence type="ECO:0008006" key="4">
    <source>
        <dbReference type="Google" id="ProtNLM"/>
    </source>
</evidence>
<dbReference type="Proteomes" id="UP001597252">
    <property type="component" value="Unassembled WGS sequence"/>
</dbReference>
<keyword evidence="3" id="KW-1185">Reference proteome</keyword>
<feature type="transmembrane region" description="Helical" evidence="1">
    <location>
        <begin position="6"/>
        <end position="24"/>
    </location>
</feature>
<feature type="transmembrane region" description="Helical" evidence="1">
    <location>
        <begin position="36"/>
        <end position="57"/>
    </location>
</feature>
<evidence type="ECO:0000313" key="3">
    <source>
        <dbReference type="Proteomes" id="UP001597252"/>
    </source>
</evidence>
<name>A0ABW4E8X1_9LACO</name>
<sequence>MDSLVIKLLIMVIAALVVTGIIIYQEWRTQQGSRKTYALQGILGVFLIGILISLLIVR</sequence>
<proteinExistence type="predicted"/>
<comment type="caution">
    <text evidence="2">The sequence shown here is derived from an EMBL/GenBank/DDBJ whole genome shotgun (WGS) entry which is preliminary data.</text>
</comment>
<evidence type="ECO:0000256" key="1">
    <source>
        <dbReference type="SAM" id="Phobius"/>
    </source>
</evidence>
<gene>
    <name evidence="2" type="ORF">ACFQ5J_07385</name>
</gene>
<dbReference type="RefSeq" id="WP_164508410.1">
    <property type="nucleotide sequence ID" value="NZ_JBHTON010000019.1"/>
</dbReference>
<reference evidence="3" key="1">
    <citation type="journal article" date="2019" name="Int. J. Syst. Evol. Microbiol.">
        <title>The Global Catalogue of Microorganisms (GCM) 10K type strain sequencing project: providing services to taxonomists for standard genome sequencing and annotation.</title>
        <authorList>
            <consortium name="The Broad Institute Genomics Platform"/>
            <consortium name="The Broad Institute Genome Sequencing Center for Infectious Disease"/>
            <person name="Wu L."/>
            <person name="Ma J."/>
        </authorList>
    </citation>
    <scope>NUCLEOTIDE SEQUENCE [LARGE SCALE GENOMIC DNA]</scope>
    <source>
        <strain evidence="3">CCM 8903</strain>
    </source>
</reference>
<evidence type="ECO:0000313" key="2">
    <source>
        <dbReference type="EMBL" id="MFD1485050.1"/>
    </source>
</evidence>